<reference evidence="4" key="1">
    <citation type="journal article" date="2018" name="Genome Biol.">
        <title>SKESA: strategic k-mer extension for scrupulous assemblies.</title>
        <authorList>
            <person name="Souvorov A."/>
            <person name="Agarwala R."/>
            <person name="Lipman D.J."/>
        </authorList>
    </citation>
    <scope>NUCLEOTIDE SEQUENCE</scope>
    <source>
        <strain evidence="4">Salmonella enterica subsp. enterica</strain>
    </source>
</reference>
<evidence type="ECO:0000313" key="5">
    <source>
        <dbReference type="EMBL" id="HAD2282235.1"/>
    </source>
</evidence>
<dbReference type="EMBL" id="AAKFGN010000036">
    <property type="protein sequence ID" value="ECR2661305.1"/>
    <property type="molecule type" value="Genomic_DNA"/>
</dbReference>
<evidence type="ECO:0000313" key="2">
    <source>
        <dbReference type="EMBL" id="ECW0167400.1"/>
    </source>
</evidence>
<evidence type="ECO:0000313" key="3">
    <source>
        <dbReference type="EMBL" id="HAD2192815.1"/>
    </source>
</evidence>
<dbReference type="EMBL" id="DAAOFU010000032">
    <property type="protein sequence ID" value="HAD2889487.1"/>
    <property type="molecule type" value="Genomic_DNA"/>
</dbReference>
<proteinExistence type="predicted"/>
<dbReference type="EMBL" id="AAKUZR010000036">
    <property type="protein sequence ID" value="ECW0167400.1"/>
    <property type="molecule type" value="Genomic_DNA"/>
</dbReference>
<accession>A0A3Z0JIY4</accession>
<dbReference type="EMBL" id="DAAOCV010000032">
    <property type="protein sequence ID" value="HAD2523993.1"/>
    <property type="molecule type" value="Genomic_DNA"/>
</dbReference>
<dbReference type="EMBL" id="DAAOBH010000037">
    <property type="protein sequence ID" value="HAD2310790.1"/>
    <property type="molecule type" value="Genomic_DNA"/>
</dbReference>
<dbReference type="EMBL" id="DAAOBA010000037">
    <property type="protein sequence ID" value="HAD2282235.1"/>
    <property type="molecule type" value="Genomic_DNA"/>
</dbReference>
<reference evidence="1" key="3">
    <citation type="submission" date="2019-09" db="EMBL/GenBank/DDBJ databases">
        <authorList>
            <person name="Ashton P.M."/>
            <person name="Dallman T."/>
            <person name="Nair S."/>
            <person name="De Pinna E."/>
            <person name="Peters T."/>
            <person name="Grant K."/>
        </authorList>
    </citation>
    <scope>NUCLEOTIDE SEQUENCE</scope>
    <source>
        <strain evidence="1">797590</strain>
        <strain evidence="2">802759</strain>
    </source>
</reference>
<evidence type="ECO:0000313" key="1">
    <source>
        <dbReference type="EMBL" id="ECR2661305.1"/>
    </source>
</evidence>
<dbReference type="EMBL" id="DAAOCB010000036">
    <property type="protein sequence ID" value="HAD2405357.1"/>
    <property type="molecule type" value="Genomic_DNA"/>
</dbReference>
<evidence type="ECO:0000313" key="4">
    <source>
        <dbReference type="EMBL" id="HAD2197481.1"/>
    </source>
</evidence>
<dbReference type="EMBL" id="DAAOAH010000037">
    <property type="protein sequence ID" value="HAD2197481.1"/>
    <property type="molecule type" value="Genomic_DNA"/>
</dbReference>
<protein>
    <submittedName>
        <fullName evidence="4">Uncharacterized protein</fullName>
    </submittedName>
</protein>
<dbReference type="EMBL" id="DAAOAI010000037">
    <property type="protein sequence ID" value="HAD2192815.1"/>
    <property type="molecule type" value="Genomic_DNA"/>
</dbReference>
<gene>
    <name evidence="1" type="ORF">F1J57_21720</name>
    <name evidence="2" type="ORF">F3E75_21955</name>
    <name evidence="3" type="ORF">G1G64_23415</name>
    <name evidence="6" type="ORF">G1G67_23290</name>
    <name evidence="4" type="ORF">G1G69_23220</name>
    <name evidence="5" type="ORF">G1G74_23310</name>
    <name evidence="7" type="ORF">G1G83_23240</name>
    <name evidence="9" type="ORF">G1H25_22280</name>
    <name evidence="8" type="ORF">G1H50_22770</name>
</gene>
<evidence type="ECO:0000313" key="9">
    <source>
        <dbReference type="EMBL" id="HAD2889487.1"/>
    </source>
</evidence>
<reference evidence="4" key="2">
    <citation type="submission" date="2019-01" db="EMBL/GenBank/DDBJ databases">
        <authorList>
            <consortium name="NCBI Pathogen Detection Project"/>
        </authorList>
    </citation>
    <scope>NUCLEOTIDE SEQUENCE</scope>
    <source>
        <strain evidence="4">Salmonella enterica subsp. enterica</strain>
    </source>
</reference>
<evidence type="ECO:0000313" key="6">
    <source>
        <dbReference type="EMBL" id="HAD2310790.1"/>
    </source>
</evidence>
<comment type="caution">
    <text evidence="4">The sequence shown here is derived from an EMBL/GenBank/DDBJ whole genome shotgun (WGS) entry which is preliminary data.</text>
</comment>
<evidence type="ECO:0000313" key="8">
    <source>
        <dbReference type="EMBL" id="HAD2523993.1"/>
    </source>
</evidence>
<evidence type="ECO:0000313" key="7">
    <source>
        <dbReference type="EMBL" id="HAD2405357.1"/>
    </source>
</evidence>
<name>A0A3Z0JIY4_SALET</name>
<sequence length="69" mass="8156">MCYAVIQKRKQDNIERNAHRLTLHSPAREILPRIGRWFIDFAQISRRFFTQNGLKSAFVTTIYCDATIK</sequence>
<dbReference type="AlphaFoldDB" id="A0A3Z0JIY4"/>
<organism evidence="4">
    <name type="scientific">Salmonella enterica I</name>
    <dbReference type="NCBI Taxonomy" id="59201"/>
    <lineage>
        <taxon>Bacteria</taxon>
        <taxon>Pseudomonadati</taxon>
        <taxon>Pseudomonadota</taxon>
        <taxon>Gammaproteobacteria</taxon>
        <taxon>Enterobacterales</taxon>
        <taxon>Enterobacteriaceae</taxon>
        <taxon>Salmonella</taxon>
    </lineage>
</organism>